<evidence type="ECO:0000313" key="2">
    <source>
        <dbReference type="EMBL" id="GAA0878586.1"/>
    </source>
</evidence>
<comment type="caution">
    <text evidence="2">The sequence shown here is derived from an EMBL/GenBank/DDBJ whole genome shotgun (WGS) entry which is preliminary data.</text>
</comment>
<dbReference type="InterPro" id="IPR016181">
    <property type="entry name" value="Acyl_CoA_acyltransferase"/>
</dbReference>
<keyword evidence="3" id="KW-1185">Reference proteome</keyword>
<dbReference type="PANTHER" id="PTHR43233">
    <property type="entry name" value="FAMILY N-ACETYLTRANSFERASE, PUTATIVE (AFU_ORTHOLOGUE AFUA_6G03350)-RELATED"/>
    <property type="match status" value="1"/>
</dbReference>
<protein>
    <recommendedName>
        <fullName evidence="1">N-acetyltransferase domain-containing protein</fullName>
    </recommendedName>
</protein>
<reference evidence="2 3" key="1">
    <citation type="journal article" date="2019" name="Int. J. Syst. Evol. Microbiol.">
        <title>The Global Catalogue of Microorganisms (GCM) 10K type strain sequencing project: providing services to taxonomists for standard genome sequencing and annotation.</title>
        <authorList>
            <consortium name="The Broad Institute Genomics Platform"/>
            <consortium name="The Broad Institute Genome Sequencing Center for Infectious Disease"/>
            <person name="Wu L."/>
            <person name="Ma J."/>
        </authorList>
    </citation>
    <scope>NUCLEOTIDE SEQUENCE [LARGE SCALE GENOMIC DNA]</scope>
    <source>
        <strain evidence="2 3">JCM 16112</strain>
    </source>
</reference>
<dbReference type="RefSeq" id="WP_343850131.1">
    <property type="nucleotide sequence ID" value="NZ_BAAAFI010000007.1"/>
</dbReference>
<sequence length="135" mass="15349">MIRIQAEQAVTLEEFVFILQDSGLGKRRPMNDPDHLKRMLVGSNLLVTARQDGQLVGFLRGLSDHCYRCFIADLAVAKAHQGKGIGRKMLQFTRDLEPDARLILFAAEDAEAFYQKLGFKTHVRCYQLRPGEPLF</sequence>
<dbReference type="Gene3D" id="3.40.630.30">
    <property type="match status" value="1"/>
</dbReference>
<dbReference type="PROSITE" id="PS51186">
    <property type="entry name" value="GNAT"/>
    <property type="match status" value="1"/>
</dbReference>
<proteinExistence type="predicted"/>
<accession>A0ABN1MYL8</accession>
<dbReference type="Proteomes" id="UP001500469">
    <property type="component" value="Unassembled WGS sequence"/>
</dbReference>
<dbReference type="Pfam" id="PF13508">
    <property type="entry name" value="Acetyltransf_7"/>
    <property type="match status" value="1"/>
</dbReference>
<dbReference type="CDD" id="cd04301">
    <property type="entry name" value="NAT_SF"/>
    <property type="match status" value="1"/>
</dbReference>
<dbReference type="SUPFAM" id="SSF55729">
    <property type="entry name" value="Acyl-CoA N-acyltransferases (Nat)"/>
    <property type="match status" value="1"/>
</dbReference>
<name>A0ABN1MYL8_9BACT</name>
<gene>
    <name evidence="2" type="ORF">GCM10009119_15540</name>
</gene>
<evidence type="ECO:0000259" key="1">
    <source>
        <dbReference type="PROSITE" id="PS51186"/>
    </source>
</evidence>
<evidence type="ECO:0000313" key="3">
    <source>
        <dbReference type="Proteomes" id="UP001500469"/>
    </source>
</evidence>
<dbReference type="InterPro" id="IPR000182">
    <property type="entry name" value="GNAT_dom"/>
</dbReference>
<organism evidence="2 3">
    <name type="scientific">Algoriphagus jejuensis</name>
    <dbReference type="NCBI Taxonomy" id="419934"/>
    <lineage>
        <taxon>Bacteria</taxon>
        <taxon>Pseudomonadati</taxon>
        <taxon>Bacteroidota</taxon>
        <taxon>Cytophagia</taxon>
        <taxon>Cytophagales</taxon>
        <taxon>Cyclobacteriaceae</taxon>
        <taxon>Algoriphagus</taxon>
    </lineage>
</organism>
<feature type="domain" description="N-acetyltransferase" evidence="1">
    <location>
        <begin position="2"/>
        <end position="135"/>
    </location>
</feature>
<dbReference type="InterPro" id="IPR053144">
    <property type="entry name" value="Acetyltransferase_Butenolide"/>
</dbReference>
<dbReference type="PANTHER" id="PTHR43233:SF1">
    <property type="entry name" value="FAMILY N-ACETYLTRANSFERASE, PUTATIVE (AFU_ORTHOLOGUE AFUA_6G03350)-RELATED"/>
    <property type="match status" value="1"/>
</dbReference>
<dbReference type="EMBL" id="BAAAFI010000007">
    <property type="protein sequence ID" value="GAA0878586.1"/>
    <property type="molecule type" value="Genomic_DNA"/>
</dbReference>